<feature type="region of interest" description="Disordered" evidence="1">
    <location>
        <begin position="1"/>
        <end position="26"/>
    </location>
</feature>
<sequence>MQTQEAHQVQDETNRPAMTQRHGRLTLTIWPNQTEKGTRYSTEITRTWKDGENYRTTSRLDERDLLVAARLAIMADDWVNAARQADWEHARQNGSSP</sequence>
<dbReference type="AlphaFoldDB" id="A0A2G1W8H5"/>
<dbReference type="GeneID" id="90608854"/>
<dbReference type="EMBL" id="NIZW01000008">
    <property type="protein sequence ID" value="PHQ35130.1"/>
    <property type="molecule type" value="Genomic_DNA"/>
</dbReference>
<keyword evidence="3" id="KW-1185">Reference proteome</keyword>
<organism evidence="2 3">
    <name type="scientific">Rhodopirellula bahusiensis</name>
    <dbReference type="NCBI Taxonomy" id="2014065"/>
    <lineage>
        <taxon>Bacteria</taxon>
        <taxon>Pseudomonadati</taxon>
        <taxon>Planctomycetota</taxon>
        <taxon>Planctomycetia</taxon>
        <taxon>Pirellulales</taxon>
        <taxon>Pirellulaceae</taxon>
        <taxon>Rhodopirellula</taxon>
    </lineage>
</organism>
<name>A0A2G1W8H5_9BACT</name>
<gene>
    <name evidence="2" type="ORF">CEE69_11980</name>
</gene>
<reference evidence="2 3" key="1">
    <citation type="submission" date="2017-06" db="EMBL/GenBank/DDBJ databases">
        <title>Description of Rhodopirellula bahusiensis sp. nov.</title>
        <authorList>
            <person name="Kizina J."/>
            <person name="Harder J."/>
        </authorList>
    </citation>
    <scope>NUCLEOTIDE SEQUENCE [LARGE SCALE GENOMIC DNA]</scope>
    <source>
        <strain evidence="2 3">SWK21</strain>
    </source>
</reference>
<dbReference type="Proteomes" id="UP000225740">
    <property type="component" value="Unassembled WGS sequence"/>
</dbReference>
<protein>
    <submittedName>
        <fullName evidence="2">Uncharacterized protein</fullName>
    </submittedName>
</protein>
<evidence type="ECO:0000313" key="3">
    <source>
        <dbReference type="Proteomes" id="UP000225740"/>
    </source>
</evidence>
<evidence type="ECO:0000313" key="2">
    <source>
        <dbReference type="EMBL" id="PHQ35130.1"/>
    </source>
</evidence>
<dbReference type="RefSeq" id="WP_099260889.1">
    <property type="nucleotide sequence ID" value="NZ_NIZW01000008.1"/>
</dbReference>
<accession>A0A2G1W8H5</accession>
<comment type="caution">
    <text evidence="2">The sequence shown here is derived from an EMBL/GenBank/DDBJ whole genome shotgun (WGS) entry which is preliminary data.</text>
</comment>
<proteinExistence type="predicted"/>
<evidence type="ECO:0000256" key="1">
    <source>
        <dbReference type="SAM" id="MobiDB-lite"/>
    </source>
</evidence>